<dbReference type="GeneID" id="23862918"/>
<evidence type="ECO:0000256" key="1">
    <source>
        <dbReference type="SAM" id="MobiDB-lite"/>
    </source>
</evidence>
<dbReference type="KEGG" id="tbg:TbgDal_VII6452"/>
<organism evidence="2 3">
    <name type="scientific">Trypanosoma brucei gambiense (strain MHOM/CI/86/DAL972)</name>
    <dbReference type="NCBI Taxonomy" id="679716"/>
    <lineage>
        <taxon>Eukaryota</taxon>
        <taxon>Discoba</taxon>
        <taxon>Euglenozoa</taxon>
        <taxon>Kinetoplastea</taxon>
        <taxon>Metakinetoplastina</taxon>
        <taxon>Trypanosomatida</taxon>
        <taxon>Trypanosomatidae</taxon>
        <taxon>Trypanosoma</taxon>
    </lineage>
</organism>
<feature type="region of interest" description="Disordered" evidence="1">
    <location>
        <begin position="70"/>
        <end position="120"/>
    </location>
</feature>
<name>C9ZTL7_TRYB9</name>
<protein>
    <submittedName>
        <fullName evidence="2">Uncharacterized protein</fullName>
    </submittedName>
</protein>
<sequence>MRARQRSQVEMNNNNNNHHHHNHNNNNNNNNNDSSLVSLRKEYIRTIKICPRRAHKEKKMIIERNVLIFNGIGRGREKGGGNAIPPPPHKKNEDHGGSQQIVKSRSTSSNSPKRHVYGHR</sequence>
<dbReference type="EMBL" id="FN554970">
    <property type="protein sequence ID" value="CBH12752.1"/>
    <property type="molecule type" value="Genomic_DNA"/>
</dbReference>
<dbReference type="AlphaFoldDB" id="C9ZTL7"/>
<dbReference type="RefSeq" id="XP_011775032.1">
    <property type="nucleotide sequence ID" value="XM_011776730.1"/>
</dbReference>
<evidence type="ECO:0000313" key="3">
    <source>
        <dbReference type="Proteomes" id="UP000002316"/>
    </source>
</evidence>
<evidence type="ECO:0000313" key="2">
    <source>
        <dbReference type="EMBL" id="CBH12752.1"/>
    </source>
</evidence>
<feature type="region of interest" description="Disordered" evidence="1">
    <location>
        <begin position="1"/>
        <end position="37"/>
    </location>
</feature>
<proteinExistence type="predicted"/>
<accession>C9ZTL7</accession>
<gene>
    <name evidence="2" type="ORF">TbgDal_VII6452</name>
</gene>
<reference evidence="3" key="1">
    <citation type="journal article" date="2010" name="PLoS Negl. Trop. Dis.">
        <title>The genome sequence of Trypanosoma brucei gambiense, causative agent of chronic human african trypanosomiasis.</title>
        <authorList>
            <person name="Jackson A.P."/>
            <person name="Sanders M."/>
            <person name="Berry A."/>
            <person name="McQuillan J."/>
            <person name="Aslett M.A."/>
            <person name="Quail M.A."/>
            <person name="Chukualim B."/>
            <person name="Capewell P."/>
            <person name="MacLeod A."/>
            <person name="Melville S.E."/>
            <person name="Gibson W."/>
            <person name="Barry J.D."/>
            <person name="Berriman M."/>
            <person name="Hertz-Fowler C."/>
        </authorList>
    </citation>
    <scope>NUCLEOTIDE SEQUENCE [LARGE SCALE GENOMIC DNA]</scope>
    <source>
        <strain evidence="3">MHOM/CI/86/DAL972</strain>
    </source>
</reference>
<feature type="compositionally biased region" description="Polar residues" evidence="1">
    <location>
        <begin position="1"/>
        <end position="11"/>
    </location>
</feature>
<feature type="compositionally biased region" description="Polar residues" evidence="1">
    <location>
        <begin position="97"/>
        <end position="111"/>
    </location>
</feature>
<dbReference type="Proteomes" id="UP000002316">
    <property type="component" value="Chromosome 7"/>
</dbReference>